<dbReference type="RefSeq" id="WP_323466535.1">
    <property type="nucleotide sequence ID" value="NZ_CP144224.1"/>
</dbReference>
<evidence type="ECO:0000256" key="2">
    <source>
        <dbReference type="ARBA" id="ARBA00023002"/>
    </source>
</evidence>
<dbReference type="EMBL" id="JAWJAY010000001">
    <property type="protein sequence ID" value="MDV2885211.1"/>
    <property type="molecule type" value="Genomic_DNA"/>
</dbReference>
<dbReference type="PRINTS" id="PR00080">
    <property type="entry name" value="SDRFAMILY"/>
</dbReference>
<keyword evidence="2" id="KW-0560">Oxidoreductase</keyword>
<dbReference type="SUPFAM" id="SSF51735">
    <property type="entry name" value="NAD(P)-binding Rossmann-fold domains"/>
    <property type="match status" value="1"/>
</dbReference>
<sequence>MKSILITGASRGIGAAIAKELAAPEYALFLHYHQNNKLIQEVAHTCREKGAEVWIVKADLSHINGADELLGQLHTPIHTIIHNGGLSSTELFTDLTDERLNQIMNIHLLNPIKITRTLMSSMIQQKEGKVIAVSSIWGMTGAACEVAYSSAKGGLNSFVKSLAKEVALSNIQVNGVAPGAIDTDMLNEYTKEDIEALTSDIPAGAIGSVEDVAHAVAFLCSNKSNYINGQILSVNGAWYC</sequence>
<accession>A0AAJ2KXZ8</accession>
<reference evidence="4" key="1">
    <citation type="submission" date="2023-10" db="EMBL/GenBank/DDBJ databases">
        <title>Screening of Alkalihalophilus pseudofirmusBZ-TG-HK211 and Its Alleviation of Salt Stress on Rapeseed Growth.</title>
        <authorList>
            <person name="Zhao B."/>
            <person name="Guo T."/>
        </authorList>
    </citation>
    <scope>NUCLEOTIDE SEQUENCE</scope>
    <source>
        <strain evidence="4">BZ-TG-HK211</strain>
    </source>
</reference>
<dbReference type="Gene3D" id="3.40.50.720">
    <property type="entry name" value="NAD(P)-binding Rossmann-like Domain"/>
    <property type="match status" value="1"/>
</dbReference>
<dbReference type="NCBIfam" id="NF047420">
    <property type="entry name" value="EF_P_mod_YmfI"/>
    <property type="match status" value="1"/>
</dbReference>
<dbReference type="Pfam" id="PF00106">
    <property type="entry name" value="adh_short"/>
    <property type="match status" value="1"/>
</dbReference>
<comment type="caution">
    <text evidence="4">The sequence shown here is derived from an EMBL/GenBank/DDBJ whole genome shotgun (WGS) entry which is preliminary data.</text>
</comment>
<dbReference type="PRINTS" id="PR00081">
    <property type="entry name" value="GDHRDH"/>
</dbReference>
<evidence type="ECO:0000313" key="4">
    <source>
        <dbReference type="EMBL" id="MDV2885211.1"/>
    </source>
</evidence>
<proteinExistence type="inferred from homology"/>
<dbReference type="PANTHER" id="PTHR42879:SF2">
    <property type="entry name" value="3-OXOACYL-[ACYL-CARRIER-PROTEIN] REDUCTASE FABG"/>
    <property type="match status" value="1"/>
</dbReference>
<dbReference type="FunFam" id="3.40.50.720:FF:000173">
    <property type="entry name" value="3-oxoacyl-[acyl-carrier protein] reductase"/>
    <property type="match status" value="1"/>
</dbReference>
<dbReference type="InterPro" id="IPR002347">
    <property type="entry name" value="SDR_fam"/>
</dbReference>
<dbReference type="GO" id="GO:0016491">
    <property type="term" value="F:oxidoreductase activity"/>
    <property type="evidence" value="ECO:0007669"/>
    <property type="project" value="UniProtKB-KW"/>
</dbReference>
<comment type="similarity">
    <text evidence="1 3">Belongs to the short-chain dehydrogenases/reductases (SDR) family.</text>
</comment>
<dbReference type="InterPro" id="IPR050259">
    <property type="entry name" value="SDR"/>
</dbReference>
<evidence type="ECO:0000256" key="3">
    <source>
        <dbReference type="RuleBase" id="RU000363"/>
    </source>
</evidence>
<dbReference type="InterPro" id="IPR020904">
    <property type="entry name" value="Sc_DH/Rdtase_CS"/>
</dbReference>
<name>A0AAJ2KXZ8_ALKPS</name>
<evidence type="ECO:0000313" key="5">
    <source>
        <dbReference type="Proteomes" id="UP001285636"/>
    </source>
</evidence>
<dbReference type="InterPro" id="IPR036291">
    <property type="entry name" value="NAD(P)-bd_dom_sf"/>
</dbReference>
<protein>
    <submittedName>
        <fullName evidence="4">SDR family NAD(P)-dependent oxidoreductase</fullName>
    </submittedName>
</protein>
<gene>
    <name evidence="4" type="ORF">RYX45_08455</name>
</gene>
<dbReference type="AlphaFoldDB" id="A0AAJ2KXZ8"/>
<dbReference type="PANTHER" id="PTHR42879">
    <property type="entry name" value="3-OXOACYL-(ACYL-CARRIER-PROTEIN) REDUCTASE"/>
    <property type="match status" value="1"/>
</dbReference>
<dbReference type="GO" id="GO:0032787">
    <property type="term" value="P:monocarboxylic acid metabolic process"/>
    <property type="evidence" value="ECO:0007669"/>
    <property type="project" value="UniProtKB-ARBA"/>
</dbReference>
<dbReference type="Proteomes" id="UP001285636">
    <property type="component" value="Unassembled WGS sequence"/>
</dbReference>
<organism evidence="4 5">
    <name type="scientific">Alkalihalophilus pseudofirmus</name>
    <name type="common">Bacillus pseudofirmus</name>
    <dbReference type="NCBI Taxonomy" id="79885"/>
    <lineage>
        <taxon>Bacteria</taxon>
        <taxon>Bacillati</taxon>
        <taxon>Bacillota</taxon>
        <taxon>Bacilli</taxon>
        <taxon>Bacillales</taxon>
        <taxon>Bacillaceae</taxon>
        <taxon>Alkalihalophilus</taxon>
    </lineage>
</organism>
<evidence type="ECO:0000256" key="1">
    <source>
        <dbReference type="ARBA" id="ARBA00006484"/>
    </source>
</evidence>
<dbReference type="PROSITE" id="PS00061">
    <property type="entry name" value="ADH_SHORT"/>
    <property type="match status" value="1"/>
</dbReference>